<dbReference type="AlphaFoldDB" id="A0A5D0WU81"/>
<proteinExistence type="predicted"/>
<protein>
    <submittedName>
        <fullName evidence="1">DUF1292 domain-containing protein</fullName>
    </submittedName>
</protein>
<name>A0A5D0WU81_9FIRM</name>
<evidence type="ECO:0000313" key="1">
    <source>
        <dbReference type="EMBL" id="TYC87842.1"/>
    </source>
</evidence>
<dbReference type="Pfam" id="PF06949">
    <property type="entry name" value="DUF1292"/>
    <property type="match status" value="1"/>
</dbReference>
<comment type="caution">
    <text evidence="1">The sequence shown here is derived from an EMBL/GenBank/DDBJ whole genome shotgun (WGS) entry which is preliminary data.</text>
</comment>
<dbReference type="OrthoDB" id="9811971at2"/>
<accession>A0A5D0WU81</accession>
<gene>
    <name evidence="1" type="ORF">FXB42_02935</name>
</gene>
<dbReference type="InterPro" id="IPR009711">
    <property type="entry name" value="UPF0473"/>
</dbReference>
<organism evidence="1 2">
    <name type="scientific">Acetobacterium wieringae</name>
    <dbReference type="NCBI Taxonomy" id="52694"/>
    <lineage>
        <taxon>Bacteria</taxon>
        <taxon>Bacillati</taxon>
        <taxon>Bacillota</taxon>
        <taxon>Clostridia</taxon>
        <taxon>Eubacteriales</taxon>
        <taxon>Eubacteriaceae</taxon>
        <taxon>Acetobacterium</taxon>
    </lineage>
</organism>
<dbReference type="Proteomes" id="UP000322619">
    <property type="component" value="Unassembled WGS sequence"/>
</dbReference>
<dbReference type="EMBL" id="VSLA01000003">
    <property type="protein sequence ID" value="TYC87842.1"/>
    <property type="molecule type" value="Genomic_DNA"/>
</dbReference>
<reference evidence="1 2" key="1">
    <citation type="submission" date="2019-08" db="EMBL/GenBank/DDBJ databases">
        <title>Isolation and enrichment of carboxydotrophic bacteria from anaerobic sludge for the production of bio-based chemicals from syngas.</title>
        <authorList>
            <person name="Antares A.L."/>
            <person name="Moreira J."/>
            <person name="Diender M."/>
            <person name="Parshina S.N."/>
            <person name="Stams A.J.M."/>
            <person name="Alves M."/>
            <person name="Alves J.I."/>
            <person name="Sousa D.Z."/>
        </authorList>
    </citation>
    <scope>NUCLEOTIDE SEQUENCE [LARGE SCALE GENOMIC DNA]</scope>
    <source>
        <strain evidence="1 2">JM</strain>
    </source>
</reference>
<sequence>MDCLSIKRYNYKIMNEKNKVEREVDMEEKIILEDENGVAREFDLEISFPLGEKTYVLLTEGEESDDVFAFFIDEDEEGEILVPVEDEAEFALIEAEYDRIMDEEYEDFEEDEDEGEVE</sequence>
<evidence type="ECO:0000313" key="2">
    <source>
        <dbReference type="Proteomes" id="UP000322619"/>
    </source>
</evidence>